<accession>A0A0C4Y2Z3</accession>
<dbReference type="Proteomes" id="UP000031843">
    <property type="component" value="Chromosome main"/>
</dbReference>
<organism evidence="2 3">
    <name type="scientific">Cupriavidus basilensis</name>
    <dbReference type="NCBI Taxonomy" id="68895"/>
    <lineage>
        <taxon>Bacteria</taxon>
        <taxon>Pseudomonadati</taxon>
        <taxon>Pseudomonadota</taxon>
        <taxon>Betaproteobacteria</taxon>
        <taxon>Burkholderiales</taxon>
        <taxon>Burkholderiaceae</taxon>
        <taxon>Cupriavidus</taxon>
    </lineage>
</organism>
<dbReference type="EMBL" id="CP010536">
    <property type="protein sequence ID" value="AJG19557.1"/>
    <property type="molecule type" value="Genomic_DNA"/>
</dbReference>
<reference evidence="2 3" key="1">
    <citation type="journal article" date="2015" name="Genome Announc.">
        <title>Complete Genome Sequence of Cupriavidus basilensis 4G11, Isolated from the Oak Ridge Field Research Center Site.</title>
        <authorList>
            <person name="Ray J."/>
            <person name="Waters R.J."/>
            <person name="Skerker J.M."/>
            <person name="Kuehl J.V."/>
            <person name="Price M.N."/>
            <person name="Huang J."/>
            <person name="Chakraborty R."/>
            <person name="Arkin A.P."/>
            <person name="Deutschbauer A."/>
        </authorList>
    </citation>
    <scope>NUCLEOTIDE SEQUENCE [LARGE SCALE GENOMIC DNA]</scope>
    <source>
        <strain evidence="2">4G11</strain>
    </source>
</reference>
<evidence type="ECO:0000256" key="1">
    <source>
        <dbReference type="SAM" id="MobiDB-lite"/>
    </source>
</evidence>
<sequence length="46" mass="4849">MEISVPGGRPGGKCHQLPAARPARQGRSTAVFREGHRAARPAGVTR</sequence>
<gene>
    <name evidence="2" type="ORF">RR42_m2165</name>
</gene>
<evidence type="ECO:0000313" key="2">
    <source>
        <dbReference type="EMBL" id="AJG19557.1"/>
    </source>
</evidence>
<proteinExistence type="predicted"/>
<name>A0A0C4Y2Z3_9BURK</name>
<dbReference type="KEGG" id="cbw:RR42_m2165"/>
<feature type="region of interest" description="Disordered" evidence="1">
    <location>
        <begin position="1"/>
        <end position="46"/>
    </location>
</feature>
<keyword evidence="3" id="KW-1185">Reference proteome</keyword>
<dbReference type="AlphaFoldDB" id="A0A0C4Y2Z3"/>
<protein>
    <submittedName>
        <fullName evidence="2">Uncharacterized protein</fullName>
    </submittedName>
</protein>
<evidence type="ECO:0000313" key="3">
    <source>
        <dbReference type="Proteomes" id="UP000031843"/>
    </source>
</evidence>